<evidence type="ECO:0000313" key="2">
    <source>
        <dbReference type="Proteomes" id="UP000823775"/>
    </source>
</evidence>
<reference evidence="1 2" key="1">
    <citation type="journal article" date="2021" name="BMC Genomics">
        <title>Datura genome reveals duplications of psychoactive alkaloid biosynthetic genes and high mutation rate following tissue culture.</title>
        <authorList>
            <person name="Rajewski A."/>
            <person name="Carter-House D."/>
            <person name="Stajich J."/>
            <person name="Litt A."/>
        </authorList>
    </citation>
    <scope>NUCLEOTIDE SEQUENCE [LARGE SCALE GENOMIC DNA]</scope>
    <source>
        <strain evidence="1">AR-01</strain>
    </source>
</reference>
<evidence type="ECO:0000313" key="1">
    <source>
        <dbReference type="EMBL" id="MCE5167652.1"/>
    </source>
</evidence>
<protein>
    <submittedName>
        <fullName evidence="1">Uncharacterized protein</fullName>
    </submittedName>
</protein>
<dbReference type="Proteomes" id="UP000823775">
    <property type="component" value="Unassembled WGS sequence"/>
</dbReference>
<keyword evidence="2" id="KW-1185">Reference proteome</keyword>
<organism evidence="1 2">
    <name type="scientific">Datura stramonium</name>
    <name type="common">Jimsonweed</name>
    <name type="synonym">Common thornapple</name>
    <dbReference type="NCBI Taxonomy" id="4076"/>
    <lineage>
        <taxon>Eukaryota</taxon>
        <taxon>Viridiplantae</taxon>
        <taxon>Streptophyta</taxon>
        <taxon>Embryophyta</taxon>
        <taxon>Tracheophyta</taxon>
        <taxon>Spermatophyta</taxon>
        <taxon>Magnoliopsida</taxon>
        <taxon>eudicotyledons</taxon>
        <taxon>Gunneridae</taxon>
        <taxon>Pentapetalae</taxon>
        <taxon>asterids</taxon>
        <taxon>lamiids</taxon>
        <taxon>Solanales</taxon>
        <taxon>Solanaceae</taxon>
        <taxon>Solanoideae</taxon>
        <taxon>Datureae</taxon>
        <taxon>Datura</taxon>
    </lineage>
</organism>
<name>A0ABS8Y9R5_DATST</name>
<comment type="caution">
    <text evidence="1">The sequence shown here is derived from an EMBL/GenBank/DDBJ whole genome shotgun (WGS) entry which is preliminary data.</text>
</comment>
<sequence length="59" mass="7059">NERLAHKTPEEKVELKRSSPLVRHFQQFESTARNRHWPDDDRRDCCALMVPMALIPVFR</sequence>
<accession>A0ABS8Y9R5</accession>
<feature type="non-terminal residue" evidence="1">
    <location>
        <position position="1"/>
    </location>
</feature>
<dbReference type="EMBL" id="JACEIK010195892">
    <property type="protein sequence ID" value="MCE5167652.1"/>
    <property type="molecule type" value="Genomic_DNA"/>
</dbReference>
<feature type="non-terminal residue" evidence="1">
    <location>
        <position position="59"/>
    </location>
</feature>
<gene>
    <name evidence="1" type="ORF">HAX54_015144</name>
</gene>
<proteinExistence type="predicted"/>